<keyword evidence="4" id="KW-0676">Redox-active center</keyword>
<comment type="caution">
    <text evidence="5">The sequence shown here is derived from an EMBL/GenBank/DDBJ whole genome shotgun (WGS) entry which is preliminary data.</text>
</comment>
<dbReference type="InterPro" id="IPR050553">
    <property type="entry name" value="Thioredoxin_ResA/DsbE_sf"/>
</dbReference>
<evidence type="ECO:0000256" key="1">
    <source>
        <dbReference type="ARBA" id="ARBA00004196"/>
    </source>
</evidence>
<sequence length="377" mass="42088">MKYIFLFFTAVIAAGCNVNTLNINGTANGVANATFTLKSQGQTLEGVNIKDGKFEIKQIQLEQHDYGTITLSQSGKPDLDFEVYLEPGDYTVTFDKTKLSVYPAVKTDSKIQHQLSAYYKILGDLSWQTAKNVEQYDGAYKQAVDNVNGDWADSVTALSNKAEAERTKLSNIPRLALLAYITKNPDNEISAHLMYSMSFEADPAAYNVVYQKFSSAQKNSAEGADIGQRLNTLVHLSPGAPAPIIEGKTPDGKPFDIKKIGTKLVLIEFWRASSVNSRVNHQTMTQNPPPFMKNKDLGIVSVSFDKKRDWWLGSMRDDKVTWAQVSDLKGNDSPNKTNWAITTTPTYYLLDAEGRIVERDLQFDEITPMAERYLSKH</sequence>
<evidence type="ECO:0000313" key="6">
    <source>
        <dbReference type="Proteomes" id="UP001597601"/>
    </source>
</evidence>
<name>A0ABW5XN30_9SPHI</name>
<keyword evidence="2" id="KW-0201">Cytochrome c-type biogenesis</keyword>
<dbReference type="Proteomes" id="UP001597601">
    <property type="component" value="Unassembled WGS sequence"/>
</dbReference>
<evidence type="ECO:0000256" key="3">
    <source>
        <dbReference type="ARBA" id="ARBA00023157"/>
    </source>
</evidence>
<evidence type="ECO:0000256" key="2">
    <source>
        <dbReference type="ARBA" id="ARBA00022748"/>
    </source>
</evidence>
<organism evidence="5 6">
    <name type="scientific">Mucilaginibacter antarcticus</name>
    <dbReference type="NCBI Taxonomy" id="1855725"/>
    <lineage>
        <taxon>Bacteria</taxon>
        <taxon>Pseudomonadati</taxon>
        <taxon>Bacteroidota</taxon>
        <taxon>Sphingobacteriia</taxon>
        <taxon>Sphingobacteriales</taxon>
        <taxon>Sphingobacteriaceae</taxon>
        <taxon>Mucilaginibacter</taxon>
    </lineage>
</organism>
<dbReference type="InterPro" id="IPR036249">
    <property type="entry name" value="Thioredoxin-like_sf"/>
</dbReference>
<dbReference type="EMBL" id="JBHUON010000002">
    <property type="protein sequence ID" value="MFD2863730.1"/>
    <property type="molecule type" value="Genomic_DNA"/>
</dbReference>
<keyword evidence="3" id="KW-1015">Disulfide bond</keyword>
<proteinExistence type="predicted"/>
<keyword evidence="6" id="KW-1185">Reference proteome</keyword>
<evidence type="ECO:0000256" key="4">
    <source>
        <dbReference type="ARBA" id="ARBA00023284"/>
    </source>
</evidence>
<dbReference type="PANTHER" id="PTHR42852">
    <property type="entry name" value="THIOL:DISULFIDE INTERCHANGE PROTEIN DSBE"/>
    <property type="match status" value="1"/>
</dbReference>
<accession>A0ABW5XN30</accession>
<protein>
    <submittedName>
        <fullName evidence="5">TlpA family protein disulfide reductase</fullName>
    </submittedName>
</protein>
<evidence type="ECO:0000313" key="5">
    <source>
        <dbReference type="EMBL" id="MFD2863730.1"/>
    </source>
</evidence>
<reference evidence="6" key="1">
    <citation type="journal article" date="2019" name="Int. J. Syst. Evol. Microbiol.">
        <title>The Global Catalogue of Microorganisms (GCM) 10K type strain sequencing project: providing services to taxonomists for standard genome sequencing and annotation.</title>
        <authorList>
            <consortium name="The Broad Institute Genomics Platform"/>
            <consortium name="The Broad Institute Genome Sequencing Center for Infectious Disease"/>
            <person name="Wu L."/>
            <person name="Ma J."/>
        </authorList>
    </citation>
    <scope>NUCLEOTIDE SEQUENCE [LARGE SCALE GENOMIC DNA]</scope>
    <source>
        <strain evidence="6">KCTC 52232</strain>
    </source>
</reference>
<dbReference type="SUPFAM" id="SSF52833">
    <property type="entry name" value="Thioredoxin-like"/>
    <property type="match status" value="1"/>
</dbReference>
<dbReference type="Gene3D" id="3.40.30.10">
    <property type="entry name" value="Glutaredoxin"/>
    <property type="match status" value="1"/>
</dbReference>
<gene>
    <name evidence="5" type="ORF">ACFSYC_03425</name>
</gene>
<dbReference type="PANTHER" id="PTHR42852:SF6">
    <property type="entry name" value="THIOL:DISULFIDE INTERCHANGE PROTEIN DSBE"/>
    <property type="match status" value="1"/>
</dbReference>
<dbReference type="RefSeq" id="WP_377123538.1">
    <property type="nucleotide sequence ID" value="NZ_JBHUHN010000001.1"/>
</dbReference>
<dbReference type="PROSITE" id="PS51257">
    <property type="entry name" value="PROKAR_LIPOPROTEIN"/>
    <property type="match status" value="1"/>
</dbReference>
<comment type="subcellular location">
    <subcellularLocation>
        <location evidence="1">Cell envelope</location>
    </subcellularLocation>
</comment>